<feature type="region of interest" description="Disordered" evidence="1">
    <location>
        <begin position="230"/>
        <end position="258"/>
    </location>
</feature>
<evidence type="ECO:0000313" key="2">
    <source>
        <dbReference type="EMBL" id="KOM43581.1"/>
    </source>
</evidence>
<protein>
    <submittedName>
        <fullName evidence="2">Uncharacterized protein</fullName>
    </submittedName>
</protein>
<dbReference type="Proteomes" id="UP000053144">
    <property type="component" value="Chromosome 5"/>
</dbReference>
<feature type="region of interest" description="Disordered" evidence="1">
    <location>
        <begin position="164"/>
        <end position="213"/>
    </location>
</feature>
<evidence type="ECO:0000256" key="1">
    <source>
        <dbReference type="SAM" id="MobiDB-lite"/>
    </source>
</evidence>
<sequence length="281" mass="31681">MFSSVSYPVEVERLTFSTVRSIHSSQRLGRTSPLGARRKSIDQYQRDRSAQTKVNRTTPTEERQAAQAIPAFGRKEDTSAKVPLPLEHEGNRSTNTNVTDRPRRKSTERLRQKKGKQLRRFQRSEGRKTRQQSSKKRGKALSKPNGKARSLEALLGKRIPLGKELKDQAVNPSRQRGKVLPLGSSLRTPSVKPNGKARSLGNTPKSKTERKIPLGKEKEVNRMAPIEKRQAAQAIPAFGRKEDTSPKDRVSSRYKSRSSLPNPITTICNLRFWLGGYIMNC</sequence>
<dbReference type="Gramene" id="KOM43581">
    <property type="protein sequence ID" value="KOM43581"/>
    <property type="gene ID" value="LR48_Vigan05g118600"/>
</dbReference>
<feature type="compositionally biased region" description="Basic residues" evidence="1">
    <location>
        <begin position="111"/>
        <end position="121"/>
    </location>
</feature>
<reference evidence="3" key="1">
    <citation type="journal article" date="2015" name="Proc. Natl. Acad. Sci. U.S.A.">
        <title>Genome sequencing of adzuki bean (Vigna angularis) provides insight into high starch and low fat accumulation and domestication.</title>
        <authorList>
            <person name="Yang K."/>
            <person name="Tian Z."/>
            <person name="Chen C."/>
            <person name="Luo L."/>
            <person name="Zhao B."/>
            <person name="Wang Z."/>
            <person name="Yu L."/>
            <person name="Li Y."/>
            <person name="Sun Y."/>
            <person name="Li W."/>
            <person name="Chen Y."/>
            <person name="Li Y."/>
            <person name="Zhang Y."/>
            <person name="Ai D."/>
            <person name="Zhao J."/>
            <person name="Shang C."/>
            <person name="Ma Y."/>
            <person name="Wu B."/>
            <person name="Wang M."/>
            <person name="Gao L."/>
            <person name="Sun D."/>
            <person name="Zhang P."/>
            <person name="Guo F."/>
            <person name="Wang W."/>
            <person name="Li Y."/>
            <person name="Wang J."/>
            <person name="Varshney R.K."/>
            <person name="Wang J."/>
            <person name="Ling H.Q."/>
            <person name="Wan P."/>
        </authorList>
    </citation>
    <scope>NUCLEOTIDE SEQUENCE</scope>
    <source>
        <strain evidence="3">cv. Jingnong 6</strain>
    </source>
</reference>
<gene>
    <name evidence="2" type="ORF">LR48_Vigan05g118600</name>
</gene>
<organism evidence="2 3">
    <name type="scientific">Phaseolus angularis</name>
    <name type="common">Azuki bean</name>
    <name type="synonym">Vigna angularis</name>
    <dbReference type="NCBI Taxonomy" id="3914"/>
    <lineage>
        <taxon>Eukaryota</taxon>
        <taxon>Viridiplantae</taxon>
        <taxon>Streptophyta</taxon>
        <taxon>Embryophyta</taxon>
        <taxon>Tracheophyta</taxon>
        <taxon>Spermatophyta</taxon>
        <taxon>Magnoliopsida</taxon>
        <taxon>eudicotyledons</taxon>
        <taxon>Gunneridae</taxon>
        <taxon>Pentapetalae</taxon>
        <taxon>rosids</taxon>
        <taxon>fabids</taxon>
        <taxon>Fabales</taxon>
        <taxon>Fabaceae</taxon>
        <taxon>Papilionoideae</taxon>
        <taxon>50 kb inversion clade</taxon>
        <taxon>NPAAA clade</taxon>
        <taxon>indigoferoid/millettioid clade</taxon>
        <taxon>Phaseoleae</taxon>
        <taxon>Vigna</taxon>
    </lineage>
</organism>
<name>A0A0L9ULK9_PHAAN</name>
<dbReference type="AlphaFoldDB" id="A0A0L9ULK9"/>
<evidence type="ECO:0000313" key="3">
    <source>
        <dbReference type="Proteomes" id="UP000053144"/>
    </source>
</evidence>
<feature type="compositionally biased region" description="Basic residues" evidence="1">
    <location>
        <begin position="129"/>
        <end position="140"/>
    </location>
</feature>
<accession>A0A0L9ULK9</accession>
<feature type="compositionally biased region" description="Basic and acidic residues" evidence="1">
    <location>
        <begin position="39"/>
        <end position="50"/>
    </location>
</feature>
<proteinExistence type="predicted"/>
<feature type="compositionally biased region" description="Basic and acidic residues" evidence="1">
    <location>
        <begin position="239"/>
        <end position="251"/>
    </location>
</feature>
<feature type="region of interest" description="Disordered" evidence="1">
    <location>
        <begin position="21"/>
        <end position="150"/>
    </location>
</feature>
<dbReference type="EMBL" id="CM003375">
    <property type="protein sequence ID" value="KOM43581.1"/>
    <property type="molecule type" value="Genomic_DNA"/>
</dbReference>